<dbReference type="GO" id="GO:0007165">
    <property type="term" value="P:signal transduction"/>
    <property type="evidence" value="ECO:0007669"/>
    <property type="project" value="InterPro"/>
</dbReference>
<evidence type="ECO:0000256" key="1">
    <source>
        <dbReference type="ARBA" id="ARBA00011982"/>
    </source>
</evidence>
<keyword evidence="2" id="KW-0378">Hydrolase</keyword>
<dbReference type="EMBL" id="JAMYWD010000001">
    <property type="protein sequence ID" value="KAJ4980702.1"/>
    <property type="molecule type" value="Genomic_DNA"/>
</dbReference>
<evidence type="ECO:0000256" key="3">
    <source>
        <dbReference type="ARBA" id="ARBA00023027"/>
    </source>
</evidence>
<evidence type="ECO:0000313" key="7">
    <source>
        <dbReference type="Proteomes" id="UP001141806"/>
    </source>
</evidence>
<comment type="caution">
    <text evidence="6">The sequence shown here is derived from an EMBL/GenBank/DDBJ whole genome shotgun (WGS) entry which is preliminary data.</text>
</comment>
<proteinExistence type="predicted"/>
<dbReference type="InterPro" id="IPR035897">
    <property type="entry name" value="Toll_tir_struct_dom_sf"/>
</dbReference>
<dbReference type="SMART" id="SM00255">
    <property type="entry name" value="TIR"/>
    <property type="match status" value="2"/>
</dbReference>
<dbReference type="PANTHER" id="PTHR32009">
    <property type="entry name" value="TMV RESISTANCE PROTEIN N-LIKE"/>
    <property type="match status" value="1"/>
</dbReference>
<protein>
    <recommendedName>
        <fullName evidence="1">ADP-ribosyl cyclase/cyclic ADP-ribose hydrolase</fullName>
        <ecNumber evidence="1">3.2.2.6</ecNumber>
    </recommendedName>
</protein>
<dbReference type="Proteomes" id="UP001141806">
    <property type="component" value="Unassembled WGS sequence"/>
</dbReference>
<evidence type="ECO:0000256" key="2">
    <source>
        <dbReference type="ARBA" id="ARBA00022801"/>
    </source>
</evidence>
<keyword evidence="3" id="KW-0520">NAD</keyword>
<dbReference type="Pfam" id="PF01582">
    <property type="entry name" value="TIR"/>
    <property type="match status" value="2"/>
</dbReference>
<feature type="domain" description="TIR" evidence="5">
    <location>
        <begin position="183"/>
        <end position="349"/>
    </location>
</feature>
<feature type="domain" description="TIR" evidence="5">
    <location>
        <begin position="8"/>
        <end position="142"/>
    </location>
</feature>
<dbReference type="InterPro" id="IPR000157">
    <property type="entry name" value="TIR_dom"/>
</dbReference>
<organism evidence="6 7">
    <name type="scientific">Protea cynaroides</name>
    <dbReference type="NCBI Taxonomy" id="273540"/>
    <lineage>
        <taxon>Eukaryota</taxon>
        <taxon>Viridiplantae</taxon>
        <taxon>Streptophyta</taxon>
        <taxon>Embryophyta</taxon>
        <taxon>Tracheophyta</taxon>
        <taxon>Spermatophyta</taxon>
        <taxon>Magnoliopsida</taxon>
        <taxon>Proteales</taxon>
        <taxon>Proteaceae</taxon>
        <taxon>Protea</taxon>
    </lineage>
</organism>
<evidence type="ECO:0000259" key="5">
    <source>
        <dbReference type="PROSITE" id="PS50104"/>
    </source>
</evidence>
<dbReference type="OrthoDB" id="6160824at2759"/>
<gene>
    <name evidence="6" type="ORF">NE237_031539</name>
</gene>
<dbReference type="PANTHER" id="PTHR32009:SF39">
    <property type="entry name" value="TIR DOMAIN-CONTAINING PROTEIN"/>
    <property type="match status" value="1"/>
</dbReference>
<reference evidence="6" key="1">
    <citation type="journal article" date="2023" name="Plant J.">
        <title>The genome of the king protea, Protea cynaroides.</title>
        <authorList>
            <person name="Chang J."/>
            <person name="Duong T.A."/>
            <person name="Schoeman C."/>
            <person name="Ma X."/>
            <person name="Roodt D."/>
            <person name="Barker N."/>
            <person name="Li Z."/>
            <person name="Van de Peer Y."/>
            <person name="Mizrachi E."/>
        </authorList>
    </citation>
    <scope>NUCLEOTIDE SEQUENCE</scope>
    <source>
        <tissue evidence="6">Young leaves</tissue>
    </source>
</reference>
<dbReference type="AlphaFoldDB" id="A0A9Q0L1M5"/>
<comment type="catalytic activity">
    <reaction evidence="4">
        <text>NAD(+) + H2O = ADP-D-ribose + nicotinamide + H(+)</text>
        <dbReference type="Rhea" id="RHEA:16301"/>
        <dbReference type="ChEBI" id="CHEBI:15377"/>
        <dbReference type="ChEBI" id="CHEBI:15378"/>
        <dbReference type="ChEBI" id="CHEBI:17154"/>
        <dbReference type="ChEBI" id="CHEBI:57540"/>
        <dbReference type="ChEBI" id="CHEBI:57967"/>
        <dbReference type="EC" id="3.2.2.6"/>
    </reaction>
    <physiologicalReaction direction="left-to-right" evidence="4">
        <dbReference type="Rhea" id="RHEA:16302"/>
    </physiologicalReaction>
</comment>
<dbReference type="EC" id="3.2.2.6" evidence="1"/>
<evidence type="ECO:0000256" key="4">
    <source>
        <dbReference type="ARBA" id="ARBA00047304"/>
    </source>
</evidence>
<keyword evidence="7" id="KW-1185">Reference proteome</keyword>
<name>A0A9Q0L1M5_9MAGN</name>
<sequence>MAAHGGSSNYQVVISHMGKDTGNTVAGLLHPSMERENIDAFVDTENLSMGEGNEDILWKLFRAIESSKISIPVISRGYVNSRWCLVELAKMVERYKSKVQIILPIFVNINRADVRDHRGIVEASFQAHEADENIWKSALKLVGGMPGFIIRDDDGDTINVVKLIMEWVMNFLNISSSIPSNYGLGKVFISYRQEDTGNTFTGFLHSALKREGINVFLDMKNLPRGQEILSNLFLAIQSSKISIPVISKHYVYGKWCLIELTEMVERYESNCQIILPIFFDVEPLDVKNQTGIVAAAFKKHKKKYEKQILERWMKALTVVGGILGYQLKDVNGNQSKLTDLVVEWALTKSSSNCWADVKNPVRLSAM</sequence>
<dbReference type="GO" id="GO:0061809">
    <property type="term" value="F:NAD+ nucleosidase activity, cyclic ADP-ribose generating"/>
    <property type="evidence" value="ECO:0007669"/>
    <property type="project" value="UniProtKB-EC"/>
</dbReference>
<accession>A0A9Q0L1M5</accession>
<dbReference type="PROSITE" id="PS50104">
    <property type="entry name" value="TIR"/>
    <property type="match status" value="2"/>
</dbReference>
<evidence type="ECO:0000313" key="6">
    <source>
        <dbReference type="EMBL" id="KAJ4980702.1"/>
    </source>
</evidence>
<dbReference type="Gene3D" id="3.40.50.10140">
    <property type="entry name" value="Toll/interleukin-1 receptor homology (TIR) domain"/>
    <property type="match status" value="2"/>
</dbReference>
<dbReference type="SUPFAM" id="SSF52200">
    <property type="entry name" value="Toll/Interleukin receptor TIR domain"/>
    <property type="match status" value="2"/>
</dbReference>